<organism evidence="5 6">
    <name type="scientific">Halobacterium jilantaiense</name>
    <dbReference type="NCBI Taxonomy" id="355548"/>
    <lineage>
        <taxon>Archaea</taxon>
        <taxon>Methanobacteriati</taxon>
        <taxon>Methanobacteriota</taxon>
        <taxon>Stenosarchaea group</taxon>
        <taxon>Halobacteria</taxon>
        <taxon>Halobacteriales</taxon>
        <taxon>Halobacteriaceae</taxon>
        <taxon>Halobacterium</taxon>
    </lineage>
</organism>
<feature type="compositionally biased region" description="Gly residues" evidence="4">
    <location>
        <begin position="237"/>
        <end position="249"/>
    </location>
</feature>
<gene>
    <name evidence="5" type="ORF">SAMN04487945_0759</name>
</gene>
<dbReference type="InterPro" id="IPR043147">
    <property type="entry name" value="Penicillin_amidase_A-knob"/>
</dbReference>
<protein>
    <submittedName>
        <fullName evidence="5">Penicillin amidase</fullName>
    </submittedName>
</protein>
<comment type="similarity">
    <text evidence="1">Belongs to the peptidase S45 family.</text>
</comment>
<evidence type="ECO:0000256" key="4">
    <source>
        <dbReference type="SAM" id="MobiDB-lite"/>
    </source>
</evidence>
<evidence type="ECO:0000256" key="2">
    <source>
        <dbReference type="ARBA" id="ARBA00022801"/>
    </source>
</evidence>
<evidence type="ECO:0000256" key="3">
    <source>
        <dbReference type="ARBA" id="ARBA00023145"/>
    </source>
</evidence>
<dbReference type="Gene3D" id="1.10.439.10">
    <property type="entry name" value="Penicillin Amidohydrolase, domain 1"/>
    <property type="match status" value="1"/>
</dbReference>
<dbReference type="Proteomes" id="UP000198518">
    <property type="component" value="Unassembled WGS sequence"/>
</dbReference>
<evidence type="ECO:0000313" key="5">
    <source>
        <dbReference type="EMBL" id="SEV98789.1"/>
    </source>
</evidence>
<feature type="region of interest" description="Disordered" evidence="4">
    <location>
        <begin position="230"/>
        <end position="256"/>
    </location>
</feature>
<keyword evidence="3" id="KW-0865">Zymogen</keyword>
<dbReference type="InterPro" id="IPR014395">
    <property type="entry name" value="Pen/GL7ACA/AHL_acylase"/>
</dbReference>
<dbReference type="OrthoDB" id="56056at2157"/>
<dbReference type="Gene3D" id="1.10.1400.10">
    <property type="match status" value="1"/>
</dbReference>
<dbReference type="RefSeq" id="WP_089668057.1">
    <property type="nucleotide sequence ID" value="NZ_FOJA01000001.1"/>
</dbReference>
<dbReference type="Gene3D" id="3.60.20.10">
    <property type="entry name" value="Glutamine Phosphoribosylpyrophosphate, subunit 1, domain 1"/>
    <property type="match status" value="1"/>
</dbReference>
<name>A0A1I0NCI4_9EURY</name>
<dbReference type="SUPFAM" id="SSF56235">
    <property type="entry name" value="N-terminal nucleophile aminohydrolases (Ntn hydrolases)"/>
    <property type="match status" value="1"/>
</dbReference>
<dbReference type="Gene3D" id="2.30.120.10">
    <property type="match status" value="1"/>
</dbReference>
<dbReference type="PIRSF" id="PIRSF001227">
    <property type="entry name" value="Pen_acylase"/>
    <property type="match status" value="1"/>
</dbReference>
<dbReference type="CDD" id="cd03747">
    <property type="entry name" value="Ntn_PGA_like"/>
    <property type="match status" value="1"/>
</dbReference>
<evidence type="ECO:0000256" key="1">
    <source>
        <dbReference type="ARBA" id="ARBA00006586"/>
    </source>
</evidence>
<reference evidence="5 6" key="1">
    <citation type="submission" date="2016-10" db="EMBL/GenBank/DDBJ databases">
        <authorList>
            <person name="de Groot N.N."/>
        </authorList>
    </citation>
    <scope>NUCLEOTIDE SEQUENCE [LARGE SCALE GENOMIC DNA]</scope>
    <source>
        <strain evidence="5 6">CGMCC 1.5337</strain>
    </source>
</reference>
<proteinExistence type="inferred from homology"/>
<dbReference type="GO" id="GO:0017000">
    <property type="term" value="P:antibiotic biosynthetic process"/>
    <property type="evidence" value="ECO:0007669"/>
    <property type="project" value="InterPro"/>
</dbReference>
<evidence type="ECO:0000313" key="6">
    <source>
        <dbReference type="Proteomes" id="UP000198518"/>
    </source>
</evidence>
<dbReference type="EMBL" id="FOJA01000001">
    <property type="protein sequence ID" value="SEV98789.1"/>
    <property type="molecule type" value="Genomic_DNA"/>
</dbReference>
<dbReference type="GO" id="GO:0016811">
    <property type="term" value="F:hydrolase activity, acting on carbon-nitrogen (but not peptide) bonds, in linear amides"/>
    <property type="evidence" value="ECO:0007669"/>
    <property type="project" value="InterPro"/>
</dbReference>
<accession>A0A1I0NCI4</accession>
<dbReference type="PANTHER" id="PTHR34218">
    <property type="entry name" value="PEPTIDASE S45 PENICILLIN AMIDASE"/>
    <property type="match status" value="1"/>
</dbReference>
<dbReference type="Pfam" id="PF01804">
    <property type="entry name" value="Penicil_amidase"/>
    <property type="match status" value="1"/>
</dbReference>
<dbReference type="PANTHER" id="PTHR34218:SF4">
    <property type="entry name" value="ACYL-HOMOSERINE LACTONE ACYLASE QUIP"/>
    <property type="match status" value="1"/>
</dbReference>
<dbReference type="STRING" id="355548.SAMN04487945_0759"/>
<dbReference type="InterPro" id="IPR043146">
    <property type="entry name" value="Penicillin_amidase_N_B-knob"/>
</dbReference>
<keyword evidence="2" id="KW-0378">Hydrolase</keyword>
<dbReference type="InterPro" id="IPR002692">
    <property type="entry name" value="S45"/>
</dbReference>
<dbReference type="InterPro" id="IPR029055">
    <property type="entry name" value="Ntn_hydrolases_N"/>
</dbReference>
<dbReference type="InterPro" id="IPR023343">
    <property type="entry name" value="Penicillin_amidase_dom1"/>
</dbReference>
<keyword evidence="6" id="KW-1185">Reference proteome</keyword>
<dbReference type="AlphaFoldDB" id="A0A1I0NCI4"/>
<sequence>MDDVDTARRGLIGAVLGGVAAGGFFTPASTYLDQFSPLSGSVWASTTDEPPGRVDSEYGDATLQYDGHRVPRIEADDEAALYHAVGYAHGTDRLFGMDLQRRLMRGQLSAVVGDAALDSDEFRVQMDFARAADANWAAVQDRNPEVADLLSAYVDGVNAAQEDQTLPPEFELLGYEPAAWTPEDTLLLQLQISWTLTGSFESLRRSVLARELGDGVADLFPRRYDHDSPILRDGVSTAGGAGSGGGGGSESRESRPVSSELAGWLSGFESPPGVGSNSWVVGGEYTESGEPLLANDPHLSLLAPPVWYQQHLDWGDGWVRGVTFPGVPFVIIGENHAGGWGFTNAGVDVLDCYTYETDGDRYRYGDEWRAFETDEHTIEVDGADDVTVTKRKTVHGPVVEREGEEVGVAWTGFSATATTDAVYAMAHSDGLDDFRAATRDFDLPTQCVVYADREGNTYHKVTGRVPYRYTDGERVPGWQVFDGSAREGEWRGYTPYGESSWDGFVPFEEKPGVVNPDYVGTANQRIVDDPGYYLAESYSPPFRGERLYEVLDDWAEDGGMTPEDMRDLQRDTLDTRARRLVPRLLNATDVAAAGSPFDALPDWDYRMDRDSDGALAFAVFFDAYREALYADGFAAADLSDDYWPSDWVTVTLDSSPWFDREATPDSAPAAMRTALDTAVGRLEDEGWETYGEYNEASLDHPFGQSFLNYPGVPTDGSPATLNNFRRDSDTGSSWRMVLPMSDDGEASVVLPGGNDGDPFSAQYHDQLRAWADGQYYGFDREFAGPSIEFGGGD</sequence>